<dbReference type="InterPro" id="IPR038257">
    <property type="entry name" value="CRISPR-assoc_Cas3_HD_sf"/>
</dbReference>
<keyword evidence="7 13" id="KW-0347">Helicase</keyword>
<evidence type="ECO:0000256" key="3">
    <source>
        <dbReference type="ARBA" id="ARBA00022722"/>
    </source>
</evidence>
<dbReference type="PANTHER" id="PTHR47959:SF16">
    <property type="entry name" value="CRISPR-ASSOCIATED NUCLEASE_HELICASE CAS3-RELATED"/>
    <property type="match status" value="1"/>
</dbReference>
<dbReference type="CDD" id="cd09641">
    <property type="entry name" value="Cas3''_I"/>
    <property type="match status" value="1"/>
</dbReference>
<organism evidence="13">
    <name type="scientific">termite gut metagenome</name>
    <dbReference type="NCBI Taxonomy" id="433724"/>
    <lineage>
        <taxon>unclassified sequences</taxon>
        <taxon>metagenomes</taxon>
        <taxon>organismal metagenomes</taxon>
    </lineage>
</organism>
<feature type="domain" description="Helicase C-terminal" evidence="11">
    <location>
        <begin position="470"/>
        <end position="624"/>
    </location>
</feature>
<proteinExistence type="inferred from homology"/>
<evidence type="ECO:0000256" key="5">
    <source>
        <dbReference type="ARBA" id="ARBA00022741"/>
    </source>
</evidence>
<comment type="similarity">
    <text evidence="1">In the N-terminal section; belongs to the CRISPR-associated nuclease Cas3-HD family.</text>
</comment>
<comment type="caution">
    <text evidence="13">The sequence shown here is derived from an EMBL/GenBank/DDBJ whole genome shotgun (WGS) entry which is preliminary data.</text>
</comment>
<dbReference type="PANTHER" id="PTHR47959">
    <property type="entry name" value="ATP-DEPENDENT RNA HELICASE RHLE-RELATED"/>
    <property type="match status" value="1"/>
</dbReference>
<accession>A0A5J4RMF1</accession>
<keyword evidence="8" id="KW-0067">ATP-binding</keyword>
<dbReference type="InterPro" id="IPR011545">
    <property type="entry name" value="DEAD/DEAH_box_helicase_dom"/>
</dbReference>
<keyword evidence="5" id="KW-0547">Nucleotide-binding</keyword>
<dbReference type="EC" id="3.1.-.-" evidence="13"/>
<dbReference type="GO" id="GO:0016787">
    <property type="term" value="F:hydrolase activity"/>
    <property type="evidence" value="ECO:0007669"/>
    <property type="project" value="UniProtKB-KW"/>
</dbReference>
<gene>
    <name evidence="13" type="ORF">EZS27_016668</name>
</gene>
<dbReference type="GO" id="GO:0003676">
    <property type="term" value="F:nucleic acid binding"/>
    <property type="evidence" value="ECO:0007669"/>
    <property type="project" value="InterPro"/>
</dbReference>
<evidence type="ECO:0000256" key="4">
    <source>
        <dbReference type="ARBA" id="ARBA00022723"/>
    </source>
</evidence>
<feature type="domain" description="Helicase ATP-binding" evidence="10">
    <location>
        <begin position="240"/>
        <end position="436"/>
    </location>
</feature>
<dbReference type="SUPFAM" id="SSF52540">
    <property type="entry name" value="P-loop containing nucleoside triphosphate hydrolases"/>
    <property type="match status" value="1"/>
</dbReference>
<evidence type="ECO:0000256" key="7">
    <source>
        <dbReference type="ARBA" id="ARBA00022806"/>
    </source>
</evidence>
<name>A0A5J4RMF1_9ZZZZ</name>
<keyword evidence="3" id="KW-0540">Nuclease</keyword>
<dbReference type="GO" id="GO:0003724">
    <property type="term" value="F:RNA helicase activity"/>
    <property type="evidence" value="ECO:0007669"/>
    <property type="project" value="TreeGrafter"/>
</dbReference>
<keyword evidence="4" id="KW-0479">Metal-binding</keyword>
<dbReference type="PROSITE" id="PS51643">
    <property type="entry name" value="HD_CAS3"/>
    <property type="match status" value="1"/>
</dbReference>
<evidence type="ECO:0000259" key="11">
    <source>
        <dbReference type="PROSITE" id="PS51194"/>
    </source>
</evidence>
<dbReference type="Gene3D" id="3.40.50.300">
    <property type="entry name" value="P-loop containing nucleotide triphosphate hydrolases"/>
    <property type="match status" value="2"/>
</dbReference>
<feature type="domain" description="HD Cas3-type" evidence="12">
    <location>
        <begin position="12"/>
        <end position="204"/>
    </location>
</feature>
<dbReference type="Pfam" id="PF22590">
    <property type="entry name" value="Cas3-like_C_2"/>
    <property type="match status" value="1"/>
</dbReference>
<evidence type="ECO:0000259" key="10">
    <source>
        <dbReference type="PROSITE" id="PS51192"/>
    </source>
</evidence>
<keyword evidence="9" id="KW-0051">Antiviral defense</keyword>
<evidence type="ECO:0000313" key="13">
    <source>
        <dbReference type="EMBL" id="KAA6335067.1"/>
    </source>
</evidence>
<dbReference type="SMART" id="SM00487">
    <property type="entry name" value="DEXDc"/>
    <property type="match status" value="1"/>
</dbReference>
<dbReference type="GO" id="GO:0005524">
    <property type="term" value="F:ATP binding"/>
    <property type="evidence" value="ECO:0007669"/>
    <property type="project" value="UniProtKB-KW"/>
</dbReference>
<evidence type="ECO:0000256" key="8">
    <source>
        <dbReference type="ARBA" id="ARBA00022840"/>
    </source>
</evidence>
<dbReference type="InterPro" id="IPR014001">
    <property type="entry name" value="Helicase_ATP-bd"/>
</dbReference>
<dbReference type="NCBIfam" id="TIGR01596">
    <property type="entry name" value="cas3_HD"/>
    <property type="match status" value="1"/>
</dbReference>
<dbReference type="GO" id="GO:0004518">
    <property type="term" value="F:nuclease activity"/>
    <property type="evidence" value="ECO:0007669"/>
    <property type="project" value="UniProtKB-KW"/>
</dbReference>
<dbReference type="InterPro" id="IPR006483">
    <property type="entry name" value="CRISPR-assoc_Cas3_HD"/>
</dbReference>
<dbReference type="AlphaFoldDB" id="A0A5J4RMF1"/>
<comment type="similarity">
    <text evidence="2">In the central section; belongs to the CRISPR-associated helicase Cas3 family.</text>
</comment>
<dbReference type="InterPro" id="IPR001650">
    <property type="entry name" value="Helicase_C-like"/>
</dbReference>
<sequence length="752" mass="86862">MSIDFSQYKAKSGNDGVNIIVHTQAVRTAGINLINSLPFTVEEKNRILNKYILALVLHDLGKIHLFFQKRVNGDRNVSIRHELVSAWFCENFMELDKEVTFAIASHHKGIIESENKGRFSSCDFQIMGQLYEIEKELLAFGTLVSWLDYFGIKATLVQREINADFSLDFRKLFCKEFQSQIFPDIEQRKTLSLFRTLLLAADHIGSAGMENNIPIYKKIKITDFQPRKEEVLLPFRHFQEELQKVKSDIILHAPTGSGKTEAALNWIHANQSKNSRLFYLLPYTASINAMVKRLQKIWGEERVTALHSKTLDFFYTQITEEDKTEKPSYQAREKKAHNRKSLSRELFYPVKVATPHQIIKTALKGKGWEYALLDYKNALFIIDEFHTYNALLTGLLLSGIKLFKKLFHAKFLFMSATIPDFMLDKIVEHIFVGDKTQIIKPNPQIESDAAILNRKRHKLFCVAGKSILNDINRIKEKLKEGKSVLVIVNNVCTCQMLFDIIEFEDTKKQMLHGGFNQESRIEIEKSITNESHSLRPQLLIATQAVEVSLDIDYDVAFIENAPIDALIQRFGRVNRAGLLSAPAPVYLYEKIAGNTPFYDKDILEKTWQNLSPFDNRSLSENDLVDICNKVYENGYSDKQQKEFERGLNNSIIKNFENDWIAGDWRDWIEDVLESSSQKIDVLCENLQKKYELLVNEKRYIEASQLLVSVYPYNLKMLKHKQSGKIDIIVAYDLVYDDKKGCITQKPQMYEII</sequence>
<dbReference type="GO" id="GO:0005829">
    <property type="term" value="C:cytosol"/>
    <property type="evidence" value="ECO:0007669"/>
    <property type="project" value="TreeGrafter"/>
</dbReference>
<evidence type="ECO:0000259" key="12">
    <source>
        <dbReference type="PROSITE" id="PS51643"/>
    </source>
</evidence>
<dbReference type="Gene3D" id="1.10.3210.30">
    <property type="match status" value="1"/>
</dbReference>
<dbReference type="InterPro" id="IPR027417">
    <property type="entry name" value="P-loop_NTPase"/>
</dbReference>
<dbReference type="InterPro" id="IPR050079">
    <property type="entry name" value="DEAD_box_RNA_helicase"/>
</dbReference>
<dbReference type="PROSITE" id="PS51194">
    <property type="entry name" value="HELICASE_CTER"/>
    <property type="match status" value="1"/>
</dbReference>
<dbReference type="PROSITE" id="PS51192">
    <property type="entry name" value="HELICASE_ATP_BIND_1"/>
    <property type="match status" value="1"/>
</dbReference>
<reference evidence="13" key="1">
    <citation type="submission" date="2019-03" db="EMBL/GenBank/DDBJ databases">
        <title>Single cell metagenomics reveals metabolic interactions within the superorganism composed of flagellate Streblomastix strix and complex community of Bacteroidetes bacteria on its surface.</title>
        <authorList>
            <person name="Treitli S.C."/>
            <person name="Kolisko M."/>
            <person name="Husnik F."/>
            <person name="Keeling P."/>
            <person name="Hampl V."/>
        </authorList>
    </citation>
    <scope>NUCLEOTIDE SEQUENCE</scope>
    <source>
        <strain evidence="13">STM</strain>
    </source>
</reference>
<dbReference type="NCBIfam" id="TIGR01587">
    <property type="entry name" value="cas3_core"/>
    <property type="match status" value="1"/>
</dbReference>
<evidence type="ECO:0000256" key="1">
    <source>
        <dbReference type="ARBA" id="ARBA00006847"/>
    </source>
</evidence>
<dbReference type="GO" id="GO:0051607">
    <property type="term" value="P:defense response to virus"/>
    <property type="evidence" value="ECO:0007669"/>
    <property type="project" value="UniProtKB-KW"/>
</dbReference>
<dbReference type="InterPro" id="IPR006474">
    <property type="entry name" value="Helicase_Cas3_CRISPR-ass_core"/>
</dbReference>
<dbReference type="Pfam" id="PF00270">
    <property type="entry name" value="DEAD"/>
    <property type="match status" value="1"/>
</dbReference>
<protein>
    <submittedName>
        <fullName evidence="13">Putative CRISPR-associated nuclease/helicase Cas3</fullName>
        <ecNumber evidence="13">3.1.-.-</ecNumber>
    </submittedName>
</protein>
<evidence type="ECO:0000256" key="6">
    <source>
        <dbReference type="ARBA" id="ARBA00022801"/>
    </source>
</evidence>
<evidence type="ECO:0000256" key="2">
    <source>
        <dbReference type="ARBA" id="ARBA00009046"/>
    </source>
</evidence>
<dbReference type="SMART" id="SM00490">
    <property type="entry name" value="HELICc"/>
    <property type="match status" value="1"/>
</dbReference>
<keyword evidence="6 13" id="KW-0378">Hydrolase</keyword>
<dbReference type="EMBL" id="SNRY01000931">
    <property type="protein sequence ID" value="KAA6335067.1"/>
    <property type="molecule type" value="Genomic_DNA"/>
</dbReference>
<evidence type="ECO:0000256" key="9">
    <source>
        <dbReference type="ARBA" id="ARBA00023118"/>
    </source>
</evidence>
<dbReference type="GO" id="GO:0046872">
    <property type="term" value="F:metal ion binding"/>
    <property type="evidence" value="ECO:0007669"/>
    <property type="project" value="UniProtKB-KW"/>
</dbReference>
<dbReference type="InterPro" id="IPR054712">
    <property type="entry name" value="Cas3-like_dom"/>
</dbReference>